<organism evidence="2 3">
    <name type="scientific">Rhodoplanes tepidamans</name>
    <name type="common">Rhodoplanes cryptolactis</name>
    <dbReference type="NCBI Taxonomy" id="200616"/>
    <lineage>
        <taxon>Bacteria</taxon>
        <taxon>Pseudomonadati</taxon>
        <taxon>Pseudomonadota</taxon>
        <taxon>Alphaproteobacteria</taxon>
        <taxon>Hyphomicrobiales</taxon>
        <taxon>Nitrobacteraceae</taxon>
        <taxon>Rhodoplanes</taxon>
    </lineage>
</organism>
<dbReference type="InterPro" id="IPR003692">
    <property type="entry name" value="Hydantoinase_B"/>
</dbReference>
<dbReference type="InterPro" id="IPR045079">
    <property type="entry name" value="Oxoprolinase-like"/>
</dbReference>
<dbReference type="Pfam" id="PF02538">
    <property type="entry name" value="Hydantoinase_B"/>
    <property type="match status" value="1"/>
</dbReference>
<sequence>MSVRPSLRQHPSATAPHEAFDPVTLEIYWSRLISIADEAAAGLVRTAFSTIVRESNDYGTVLMDRNGNSISENTGGLASFSCILPRTTRAFLERFPAETWRPGDCVMTNDPWLATGHLPDFTLVTPIFHRGRLVGFSGSISHSPDVGGALWSADCRELFEEGIRIPPARFLREGRRNDDLVEVLLANVRVPRQVLGDLDAQVTANEVCARRVEEFLDDVGLDDLQGLAEAVHTRADTAMRRAVAAVPDGTYSTVLEADGFDDQVTRIVCTVTVTGETMHIDYAGTSPQIDRGINCVLNYTHAYSVYPVKCALDPFTPRNEGSYRALSVSAPEGSILNPRYPAPVGARQLTGHLLADAVYGALAPVLPDRVIAQSGAAPSMRAIFSGTDRNGDRFSQVLFATGGMGATPHSDGLSTTSFPTNVGAGSIEALESASPLLVWRKQLRPDSGGAGRFRGGLGQEAEIEVRSSTPVRLSLLSDRRDHPPLGLAGGAPGAGSMIRLGDGTVPHPKSRTTIAPGTRLHMIYAGGGGFGDPRTRDPAALARDLQDGYVTAAAAETEYGAE</sequence>
<evidence type="ECO:0000259" key="1">
    <source>
        <dbReference type="Pfam" id="PF02538"/>
    </source>
</evidence>
<dbReference type="RefSeq" id="WP_272779230.1">
    <property type="nucleotide sequence ID" value="NZ_JAQQLI010000043.1"/>
</dbReference>
<evidence type="ECO:0000313" key="2">
    <source>
        <dbReference type="EMBL" id="MDC7788393.1"/>
    </source>
</evidence>
<protein>
    <submittedName>
        <fullName evidence="2">Hydantoinase B/oxoprolinase family protein</fullName>
    </submittedName>
</protein>
<feature type="domain" description="Hydantoinase B/oxoprolinase" evidence="1">
    <location>
        <begin position="21"/>
        <end position="533"/>
    </location>
</feature>
<comment type="caution">
    <text evidence="2">The sequence shown here is derived from an EMBL/GenBank/DDBJ whole genome shotgun (WGS) entry which is preliminary data.</text>
</comment>
<accession>A0ABT5JFY0</accession>
<dbReference type="EMBL" id="JAQQLI010000043">
    <property type="protein sequence ID" value="MDC7788393.1"/>
    <property type="molecule type" value="Genomic_DNA"/>
</dbReference>
<evidence type="ECO:0000313" key="3">
    <source>
        <dbReference type="Proteomes" id="UP001165652"/>
    </source>
</evidence>
<reference evidence="2" key="2">
    <citation type="submission" date="2023-02" db="EMBL/GenBank/DDBJ databases">
        <authorList>
            <person name="Rayyan A."/>
            <person name="Meyer T."/>
            <person name="Kyndt J.A."/>
        </authorList>
    </citation>
    <scope>NUCLEOTIDE SEQUENCE</scope>
    <source>
        <strain evidence="2">DSM 9987</strain>
    </source>
</reference>
<dbReference type="Proteomes" id="UP001165652">
    <property type="component" value="Unassembled WGS sequence"/>
</dbReference>
<gene>
    <name evidence="2" type="ORF">PQJ73_22110</name>
</gene>
<proteinExistence type="predicted"/>
<dbReference type="PANTHER" id="PTHR11365:SF23">
    <property type="entry name" value="HYPOTHETICAL 5-OXOPROLINASE (EUROFUNG)-RELATED"/>
    <property type="match status" value="1"/>
</dbReference>
<reference evidence="2" key="1">
    <citation type="journal article" date="2023" name="Microbiol Resour">
        <title>Genome Sequences of Rhodoplanes serenus and Two Thermotolerant Strains, Rhodoplanes tepidamans and 'Rhodoplanes cryptolactis,' Further Refine the Genus.</title>
        <authorList>
            <person name="Rayyan A.A."/>
            <person name="Kyndt J.A."/>
        </authorList>
    </citation>
    <scope>NUCLEOTIDE SEQUENCE</scope>
    <source>
        <strain evidence="2">DSM 9987</strain>
    </source>
</reference>
<dbReference type="PANTHER" id="PTHR11365">
    <property type="entry name" value="5-OXOPROLINASE RELATED"/>
    <property type="match status" value="1"/>
</dbReference>
<keyword evidence="3" id="KW-1185">Reference proteome</keyword>
<name>A0ABT5JFY0_RHOTP</name>